<keyword evidence="5" id="KW-0349">Heme</keyword>
<organism evidence="15 16">
    <name type="scientific">Gilliamella apis</name>
    <dbReference type="NCBI Taxonomy" id="1970738"/>
    <lineage>
        <taxon>Bacteria</taxon>
        <taxon>Pseudomonadati</taxon>
        <taxon>Pseudomonadota</taxon>
        <taxon>Gammaproteobacteria</taxon>
        <taxon>Orbales</taxon>
        <taxon>Orbaceae</taxon>
        <taxon>Gilliamella</taxon>
    </lineage>
</organism>
<dbReference type="SUPFAM" id="SSF81342">
    <property type="entry name" value="Transmembrane di-heme cytochromes"/>
    <property type="match status" value="1"/>
</dbReference>
<feature type="transmembrane region" description="Helical" evidence="13">
    <location>
        <begin position="43"/>
        <end position="65"/>
    </location>
</feature>
<keyword evidence="7" id="KW-0479">Metal-binding</keyword>
<evidence type="ECO:0000256" key="8">
    <source>
        <dbReference type="ARBA" id="ARBA00022982"/>
    </source>
</evidence>
<evidence type="ECO:0000256" key="7">
    <source>
        <dbReference type="ARBA" id="ARBA00022723"/>
    </source>
</evidence>
<comment type="caution">
    <text evidence="15">The sequence shown here is derived from an EMBL/GenBank/DDBJ whole genome shotgun (WGS) entry which is preliminary data.</text>
</comment>
<evidence type="ECO:0000256" key="2">
    <source>
        <dbReference type="ARBA" id="ARBA00004651"/>
    </source>
</evidence>
<evidence type="ECO:0000313" key="16">
    <source>
        <dbReference type="Proteomes" id="UP000194968"/>
    </source>
</evidence>
<dbReference type="GO" id="GO:0009055">
    <property type="term" value="F:electron transfer activity"/>
    <property type="evidence" value="ECO:0007669"/>
    <property type="project" value="InterPro"/>
</dbReference>
<dbReference type="GO" id="GO:0022904">
    <property type="term" value="P:respiratory electron transport chain"/>
    <property type="evidence" value="ECO:0007669"/>
    <property type="project" value="InterPro"/>
</dbReference>
<dbReference type="GO" id="GO:0020037">
    <property type="term" value="F:heme binding"/>
    <property type="evidence" value="ECO:0007669"/>
    <property type="project" value="TreeGrafter"/>
</dbReference>
<protein>
    <recommendedName>
        <fullName evidence="14">Cytochrome b561 bacterial/Ni-hydrogenase domain-containing protein</fullName>
    </recommendedName>
</protein>
<dbReference type="RefSeq" id="WP_086319981.1">
    <property type="nucleotide sequence ID" value="NZ_NASK01000069.1"/>
</dbReference>
<dbReference type="Gene3D" id="1.20.950.20">
    <property type="entry name" value="Transmembrane di-heme cytochromes, Chain C"/>
    <property type="match status" value="1"/>
</dbReference>
<evidence type="ECO:0000256" key="6">
    <source>
        <dbReference type="ARBA" id="ARBA00022692"/>
    </source>
</evidence>
<comment type="similarity">
    <text evidence="12">Belongs to the cytochrome b561 family.</text>
</comment>
<dbReference type="Pfam" id="PF01292">
    <property type="entry name" value="Ni_hydr_CYTB"/>
    <property type="match status" value="1"/>
</dbReference>
<keyword evidence="9 13" id="KW-1133">Transmembrane helix</keyword>
<dbReference type="InterPro" id="IPR016174">
    <property type="entry name" value="Di-haem_cyt_TM"/>
</dbReference>
<feature type="transmembrane region" description="Helical" evidence="13">
    <location>
        <begin position="85"/>
        <end position="108"/>
    </location>
</feature>
<evidence type="ECO:0000256" key="3">
    <source>
        <dbReference type="ARBA" id="ARBA00022448"/>
    </source>
</evidence>
<keyword evidence="3" id="KW-0813">Transport</keyword>
<proteinExistence type="inferred from homology"/>
<gene>
    <name evidence="15" type="ORF">B6D06_01590</name>
</gene>
<sequence>MQSYPQYSSKQKWIHWSSALLIVIVTLLLLAKVTMSNILGGMPIVYLLHKSLGVVVLLLMIWRIIVIRDQGVPDVLPKEQKLQRILSKSTQGFIYLLLFIVPLSGYLMSGRDLNVFGLISIPAIDMSNNLHQMFHSMHLITAYALAILVIIHILGALYHYFWLKDKVLQSMLGSND</sequence>
<dbReference type="Proteomes" id="UP000194968">
    <property type="component" value="Unassembled WGS sequence"/>
</dbReference>
<keyword evidence="6 13" id="KW-0812">Transmembrane</keyword>
<evidence type="ECO:0000313" key="15">
    <source>
        <dbReference type="EMBL" id="OTQ52760.1"/>
    </source>
</evidence>
<evidence type="ECO:0000256" key="13">
    <source>
        <dbReference type="SAM" id="Phobius"/>
    </source>
</evidence>
<feature type="domain" description="Cytochrome b561 bacterial/Ni-hydrogenase" evidence="14">
    <location>
        <begin position="7"/>
        <end position="173"/>
    </location>
</feature>
<dbReference type="EMBL" id="NASK01000069">
    <property type="protein sequence ID" value="OTQ52760.1"/>
    <property type="molecule type" value="Genomic_DNA"/>
</dbReference>
<dbReference type="OrthoDB" id="9793784at2"/>
<dbReference type="AlphaFoldDB" id="A0A242NWU8"/>
<evidence type="ECO:0000256" key="9">
    <source>
        <dbReference type="ARBA" id="ARBA00022989"/>
    </source>
</evidence>
<evidence type="ECO:0000256" key="4">
    <source>
        <dbReference type="ARBA" id="ARBA00022475"/>
    </source>
</evidence>
<accession>A0A242NWU8</accession>
<evidence type="ECO:0000256" key="10">
    <source>
        <dbReference type="ARBA" id="ARBA00023004"/>
    </source>
</evidence>
<evidence type="ECO:0000256" key="5">
    <source>
        <dbReference type="ARBA" id="ARBA00022617"/>
    </source>
</evidence>
<comment type="cofactor">
    <cofactor evidence="1">
        <name>heme b</name>
        <dbReference type="ChEBI" id="CHEBI:60344"/>
    </cofactor>
</comment>
<evidence type="ECO:0000256" key="1">
    <source>
        <dbReference type="ARBA" id="ARBA00001970"/>
    </source>
</evidence>
<evidence type="ECO:0000256" key="11">
    <source>
        <dbReference type="ARBA" id="ARBA00023136"/>
    </source>
</evidence>
<reference evidence="15 16" key="1">
    <citation type="submission" date="2017-03" db="EMBL/GenBank/DDBJ databases">
        <title>Comparative genomics of honeybee gut symbionts reveal geographically distinct and subgroup specific antibiotic resistance.</title>
        <authorList>
            <person name="Ludvigsen J."/>
            <person name="Porcellato D."/>
            <person name="Labee-Lund T.M."/>
            <person name="Amdam G.V."/>
            <person name="Rudi K."/>
        </authorList>
    </citation>
    <scope>NUCLEOTIDE SEQUENCE [LARGE SCALE GENOMIC DNA]</scope>
    <source>
        <strain evidence="15 16">A-4-12</strain>
    </source>
</reference>
<feature type="transmembrane region" description="Helical" evidence="13">
    <location>
        <begin position="140"/>
        <end position="161"/>
    </location>
</feature>
<keyword evidence="8" id="KW-0249">Electron transport</keyword>
<evidence type="ECO:0000259" key="14">
    <source>
        <dbReference type="Pfam" id="PF01292"/>
    </source>
</evidence>
<dbReference type="GO" id="GO:0005886">
    <property type="term" value="C:plasma membrane"/>
    <property type="evidence" value="ECO:0007669"/>
    <property type="project" value="UniProtKB-SubCell"/>
</dbReference>
<name>A0A242NWU8_9GAMM</name>
<dbReference type="PANTHER" id="PTHR30529:SF7">
    <property type="entry name" value="CYTOCHROME B561 BACTERIAL_NI-HYDROGENASE DOMAIN-CONTAINING PROTEIN"/>
    <property type="match status" value="1"/>
</dbReference>
<feature type="transmembrane region" description="Helical" evidence="13">
    <location>
        <begin position="12"/>
        <end position="31"/>
    </location>
</feature>
<dbReference type="InterPro" id="IPR011577">
    <property type="entry name" value="Cyt_b561_bac/Ni-Hgenase"/>
</dbReference>
<dbReference type="PANTHER" id="PTHR30529">
    <property type="entry name" value="CYTOCHROME B561"/>
    <property type="match status" value="1"/>
</dbReference>
<keyword evidence="4" id="KW-1003">Cell membrane</keyword>
<evidence type="ECO:0000256" key="12">
    <source>
        <dbReference type="ARBA" id="ARBA00037975"/>
    </source>
</evidence>
<keyword evidence="10" id="KW-0408">Iron</keyword>
<comment type="subcellular location">
    <subcellularLocation>
        <location evidence="2">Cell membrane</location>
        <topology evidence="2">Multi-pass membrane protein</topology>
    </subcellularLocation>
</comment>
<keyword evidence="11 13" id="KW-0472">Membrane</keyword>
<dbReference type="GO" id="GO:0046872">
    <property type="term" value="F:metal ion binding"/>
    <property type="evidence" value="ECO:0007669"/>
    <property type="project" value="UniProtKB-KW"/>
</dbReference>
<dbReference type="InterPro" id="IPR052168">
    <property type="entry name" value="Cytochrome_b561_oxidase"/>
</dbReference>